<dbReference type="AlphaFoldDB" id="A0A6H1ZI32"/>
<dbReference type="EMBL" id="MT144027">
    <property type="protein sequence ID" value="QJA46977.1"/>
    <property type="molecule type" value="Genomic_DNA"/>
</dbReference>
<reference evidence="1" key="1">
    <citation type="submission" date="2020-03" db="EMBL/GenBank/DDBJ databases">
        <title>The deep terrestrial virosphere.</title>
        <authorList>
            <person name="Holmfeldt K."/>
            <person name="Nilsson E."/>
            <person name="Simone D."/>
            <person name="Lopez-Fernandez M."/>
            <person name="Wu X."/>
            <person name="de Brujin I."/>
            <person name="Lundin D."/>
            <person name="Andersson A."/>
            <person name="Bertilsson S."/>
            <person name="Dopson M."/>
        </authorList>
    </citation>
    <scope>NUCLEOTIDE SEQUENCE</scope>
    <source>
        <strain evidence="1">TM448A00583</strain>
    </source>
</reference>
<evidence type="ECO:0000313" key="1">
    <source>
        <dbReference type="EMBL" id="QJA46977.1"/>
    </source>
</evidence>
<name>A0A6H1ZI32_9ZZZZ</name>
<gene>
    <name evidence="1" type="ORF">TM448A00583_0016</name>
</gene>
<proteinExistence type="predicted"/>
<accession>A0A6H1ZI32</accession>
<organism evidence="1">
    <name type="scientific">viral metagenome</name>
    <dbReference type="NCBI Taxonomy" id="1070528"/>
    <lineage>
        <taxon>unclassified sequences</taxon>
        <taxon>metagenomes</taxon>
        <taxon>organismal metagenomes</taxon>
    </lineage>
</organism>
<sequence length="95" mass="11398">MLHVQPPKIKKFQDSKIFWSLVELTYGEINEILSQEKVERLKNIYLDRMQLNAEWSPIWYGALKRLQGRNFHLKTGLMADDEVFDYWDNLLKAQL</sequence>
<protein>
    <submittedName>
        <fullName evidence="1">Uncharacterized protein</fullName>
    </submittedName>
</protein>